<feature type="transmembrane region" description="Helical" evidence="2">
    <location>
        <begin position="187"/>
        <end position="212"/>
    </location>
</feature>
<name>I1PV27_ORYGL</name>
<reference evidence="3 4" key="2">
    <citation type="submission" date="2018-04" db="EMBL/GenBank/DDBJ databases">
        <title>OglaRS2 (Oryza glaberrima Reference Sequence Version 2).</title>
        <authorList>
            <person name="Zhang J."/>
            <person name="Kudrna D."/>
            <person name="Lee S."/>
            <person name="Talag J."/>
            <person name="Rajasekar S."/>
            <person name="Wing R.A."/>
        </authorList>
    </citation>
    <scope>NUCLEOTIDE SEQUENCE [LARGE SCALE GENOMIC DNA]</scope>
    <source>
        <strain evidence="3 4">cv. IRGC 96717</strain>
    </source>
</reference>
<evidence type="ECO:0000256" key="2">
    <source>
        <dbReference type="SAM" id="Phobius"/>
    </source>
</evidence>
<dbReference type="OMA" id="LWIWICS"/>
<dbReference type="AlphaFoldDB" id="I1PV27"/>
<feature type="transmembrane region" description="Helical" evidence="2">
    <location>
        <begin position="106"/>
        <end position="134"/>
    </location>
</feature>
<protein>
    <submittedName>
        <fullName evidence="3">Uncharacterized protein</fullName>
    </submittedName>
</protein>
<dbReference type="HOGENOM" id="CLU_117859_0_0_1"/>
<feature type="compositionally biased region" description="Basic and acidic residues" evidence="1">
    <location>
        <begin position="10"/>
        <end position="21"/>
    </location>
</feature>
<dbReference type="Gramene" id="ORGLA05G0122500.1">
    <property type="protein sequence ID" value="ORGLA05G0122500.1"/>
    <property type="gene ID" value="ORGLA05G0122500"/>
</dbReference>
<evidence type="ECO:0000313" key="4">
    <source>
        <dbReference type="Proteomes" id="UP000007306"/>
    </source>
</evidence>
<evidence type="ECO:0000256" key="1">
    <source>
        <dbReference type="SAM" id="MobiDB-lite"/>
    </source>
</evidence>
<keyword evidence="2" id="KW-0812">Transmembrane</keyword>
<organism evidence="3 4">
    <name type="scientific">Oryza glaberrima</name>
    <name type="common">African rice</name>
    <dbReference type="NCBI Taxonomy" id="4538"/>
    <lineage>
        <taxon>Eukaryota</taxon>
        <taxon>Viridiplantae</taxon>
        <taxon>Streptophyta</taxon>
        <taxon>Embryophyta</taxon>
        <taxon>Tracheophyta</taxon>
        <taxon>Spermatophyta</taxon>
        <taxon>Magnoliopsida</taxon>
        <taxon>Liliopsida</taxon>
        <taxon>Poales</taxon>
        <taxon>Poaceae</taxon>
        <taxon>BOP clade</taxon>
        <taxon>Oryzoideae</taxon>
        <taxon>Oryzeae</taxon>
        <taxon>Oryzinae</taxon>
        <taxon>Oryza</taxon>
    </lineage>
</organism>
<keyword evidence="2" id="KW-1133">Transmembrane helix</keyword>
<feature type="compositionally biased region" description="Basic and acidic residues" evidence="1">
    <location>
        <begin position="38"/>
        <end position="51"/>
    </location>
</feature>
<keyword evidence="4" id="KW-1185">Reference proteome</keyword>
<reference evidence="3" key="1">
    <citation type="submission" date="2015-06" db="UniProtKB">
        <authorList>
            <consortium name="EnsemblPlants"/>
        </authorList>
    </citation>
    <scope>IDENTIFICATION</scope>
</reference>
<evidence type="ECO:0000313" key="3">
    <source>
        <dbReference type="EnsemblPlants" id="ORGLA05G0122500.1"/>
    </source>
</evidence>
<proteinExistence type="predicted"/>
<keyword evidence="2" id="KW-0472">Membrane</keyword>
<feature type="region of interest" description="Disordered" evidence="1">
    <location>
        <begin position="1"/>
        <end position="51"/>
    </location>
</feature>
<accession>I1PV27</accession>
<dbReference type="Proteomes" id="UP000007306">
    <property type="component" value="Chromosome 5"/>
</dbReference>
<sequence length="246" mass="25703">MHRLGRRAKRGDGGRSGDARKAGGAAAGGVGQWRMRAKRGDGGRSADASELRNRRGDGACWRRSARGVQRSTAAWGPQLADAVEDEQEGVYNLLLLVVMDDDGGSLLLVAASLLLVCGFNSLALDLAAGLWIWICSLLADEDALVADGRADGMTRPTDGGSPATDACCLIPAIPTAEVRVLLLLKPIAIVVVFSGVGIGIGIVVVFSSGVGMRRLRRRRAPRSGCVWGECGVHVFATSAAEVEVEG</sequence>
<dbReference type="EnsemblPlants" id="ORGLA05G0122500.1">
    <property type="protein sequence ID" value="ORGLA05G0122500.1"/>
    <property type="gene ID" value="ORGLA05G0122500"/>
</dbReference>